<dbReference type="EMBL" id="CBSY010000125">
    <property type="protein sequence ID" value="CDH19361.1"/>
    <property type="molecule type" value="Genomic_DNA"/>
</dbReference>
<accession>A0A077PF92</accession>
<dbReference type="Proteomes" id="UP000028500">
    <property type="component" value="Unassembled WGS sequence"/>
</dbReference>
<dbReference type="HOGENOM" id="CLU_2959865_0_0_6"/>
<evidence type="ECO:0000313" key="2">
    <source>
        <dbReference type="EMBL" id="CDH19361.1"/>
    </source>
</evidence>
<feature type="compositionally biased region" description="Basic and acidic residues" evidence="1">
    <location>
        <begin position="1"/>
        <end position="13"/>
    </location>
</feature>
<feature type="region of interest" description="Disordered" evidence="1">
    <location>
        <begin position="1"/>
        <end position="27"/>
    </location>
</feature>
<dbReference type="OrthoDB" id="6623961at2"/>
<evidence type="ECO:0000313" key="3">
    <source>
        <dbReference type="Proteomes" id="UP000028500"/>
    </source>
</evidence>
<gene>
    <name evidence="2" type="ORF">XBKQ1_2100027</name>
</gene>
<keyword evidence="3" id="KW-1185">Reference proteome</keyword>
<name>A0A077PF92_XENBV</name>
<feature type="compositionally biased region" description="Polar residues" evidence="1">
    <location>
        <begin position="14"/>
        <end position="26"/>
    </location>
</feature>
<dbReference type="RefSeq" id="WP_038247857.1">
    <property type="nucleotide sequence ID" value="NZ_CAWLZI010000196.1"/>
</dbReference>
<dbReference type="AlphaFoldDB" id="A0A077PF92"/>
<proteinExistence type="predicted"/>
<protein>
    <submittedName>
        <fullName evidence="2">Uncharacterized protein</fullName>
    </submittedName>
</protein>
<sequence length="59" mass="6866">MEEPKTEAEERTRQTMNESNPNTPDNITARKKADEEYQNVVAKAALFFKIMPLIILQDR</sequence>
<organism evidence="2 3">
    <name type="scientific">Xenorhabdus bovienii str. kraussei Quebec</name>
    <dbReference type="NCBI Taxonomy" id="1398203"/>
    <lineage>
        <taxon>Bacteria</taxon>
        <taxon>Pseudomonadati</taxon>
        <taxon>Pseudomonadota</taxon>
        <taxon>Gammaproteobacteria</taxon>
        <taxon>Enterobacterales</taxon>
        <taxon>Morganellaceae</taxon>
        <taxon>Xenorhabdus</taxon>
    </lineage>
</organism>
<reference evidence="2" key="1">
    <citation type="submission" date="2013-07" db="EMBL/GenBank/DDBJ databases">
        <title>Sub-species coevolution in mutualistic symbiosis.</title>
        <authorList>
            <person name="Murfin K."/>
            <person name="Klassen J."/>
            <person name="Lee M."/>
            <person name="Forst S."/>
            <person name="Stock P."/>
            <person name="Goodrich-Blair H."/>
        </authorList>
    </citation>
    <scope>NUCLEOTIDE SEQUENCE [LARGE SCALE GENOMIC DNA]</scope>
    <source>
        <strain evidence="2">Kraussei Quebec</strain>
    </source>
</reference>
<comment type="caution">
    <text evidence="2">The sequence shown here is derived from an EMBL/GenBank/DDBJ whole genome shotgun (WGS) entry which is preliminary data.</text>
</comment>
<evidence type="ECO:0000256" key="1">
    <source>
        <dbReference type="SAM" id="MobiDB-lite"/>
    </source>
</evidence>